<feature type="transmembrane region" description="Helical" evidence="1">
    <location>
        <begin position="14"/>
        <end position="36"/>
    </location>
</feature>
<gene>
    <name evidence="2" type="ORF">IV203_001092</name>
</gene>
<keyword evidence="1" id="KW-1133">Transmembrane helix</keyword>
<comment type="caution">
    <text evidence="2">The sequence shown here is derived from an EMBL/GenBank/DDBJ whole genome shotgun (WGS) entry which is preliminary data.</text>
</comment>
<dbReference type="AlphaFoldDB" id="A0A9K3L7X3"/>
<protein>
    <submittedName>
        <fullName evidence="2">Uncharacterized protein</fullName>
    </submittedName>
</protein>
<evidence type="ECO:0000313" key="2">
    <source>
        <dbReference type="EMBL" id="KAG7356406.1"/>
    </source>
</evidence>
<keyword evidence="3" id="KW-1185">Reference proteome</keyword>
<reference evidence="2" key="2">
    <citation type="submission" date="2021-04" db="EMBL/GenBank/DDBJ databases">
        <authorList>
            <person name="Podell S."/>
        </authorList>
    </citation>
    <scope>NUCLEOTIDE SEQUENCE</scope>
    <source>
        <strain evidence="2">Hildebrandi</strain>
    </source>
</reference>
<name>A0A9K3L7X3_9STRA</name>
<evidence type="ECO:0000313" key="3">
    <source>
        <dbReference type="Proteomes" id="UP000693970"/>
    </source>
</evidence>
<keyword evidence="1" id="KW-0472">Membrane</keyword>
<keyword evidence="1" id="KW-0812">Transmembrane</keyword>
<proteinExistence type="predicted"/>
<dbReference type="OrthoDB" id="40829at2759"/>
<evidence type="ECO:0000256" key="1">
    <source>
        <dbReference type="SAM" id="Phobius"/>
    </source>
</evidence>
<accession>A0A9K3L7X3</accession>
<dbReference type="Proteomes" id="UP000693970">
    <property type="component" value="Unassembled WGS sequence"/>
</dbReference>
<organism evidence="2 3">
    <name type="scientific">Nitzschia inconspicua</name>
    <dbReference type="NCBI Taxonomy" id="303405"/>
    <lineage>
        <taxon>Eukaryota</taxon>
        <taxon>Sar</taxon>
        <taxon>Stramenopiles</taxon>
        <taxon>Ochrophyta</taxon>
        <taxon>Bacillariophyta</taxon>
        <taxon>Bacillariophyceae</taxon>
        <taxon>Bacillariophycidae</taxon>
        <taxon>Bacillariales</taxon>
        <taxon>Bacillariaceae</taxon>
        <taxon>Nitzschia</taxon>
    </lineage>
</organism>
<dbReference type="EMBL" id="JAGRRH010000015">
    <property type="protein sequence ID" value="KAG7356406.1"/>
    <property type="molecule type" value="Genomic_DNA"/>
</dbReference>
<sequence>MNEPRDSPARRQQFLVICSVMAAAFAYTAMTSGIFMSVQATEGPFPGGNYCYKFAIRDYAASMGYGRRISEDWAWATLDAKEKGNVMKLEPQEKAQFKKLKKSLDGKLYHIYLDDTWKMGGTRLRFMSGLLVSDADKAEYCDVLMEKNEEIERHARKNQRIHQNDKTAGDIFSETLYEYVDLPSVDSLVVQFPFTDGFVSSLIFSYKILPAMRKMIVEKGGPDSIPVVISQCDRKQQMCSHYAPLVQSKDFLMGLPTTEEHLAALGPESFLDWEHLKGGARKILPGSLKEYIDKLP</sequence>
<reference evidence="2" key="1">
    <citation type="journal article" date="2021" name="Sci. Rep.">
        <title>Diploid genomic architecture of Nitzschia inconspicua, an elite biomass production diatom.</title>
        <authorList>
            <person name="Oliver A."/>
            <person name="Podell S."/>
            <person name="Pinowska A."/>
            <person name="Traller J.C."/>
            <person name="Smith S.R."/>
            <person name="McClure R."/>
            <person name="Beliaev A."/>
            <person name="Bohutskyi P."/>
            <person name="Hill E.A."/>
            <person name="Rabines A."/>
            <person name="Zheng H."/>
            <person name="Allen L.Z."/>
            <person name="Kuo A."/>
            <person name="Grigoriev I.V."/>
            <person name="Allen A.E."/>
            <person name="Hazlebeck D."/>
            <person name="Allen E.E."/>
        </authorList>
    </citation>
    <scope>NUCLEOTIDE SEQUENCE</scope>
    <source>
        <strain evidence="2">Hildebrandi</strain>
    </source>
</reference>